<reference evidence="2 3" key="1">
    <citation type="submission" date="2021-06" db="EMBL/GenBank/DDBJ databases">
        <title>Complete genome sequence of Erwinia phage pEa_SNUABM_35.</title>
        <authorList>
            <person name="Kim S.G."/>
            <person name="Park S.C."/>
        </authorList>
    </citation>
    <scope>NUCLEOTIDE SEQUENCE [LARGE SCALE GENOMIC DNA]</scope>
</reference>
<evidence type="ECO:0000256" key="1">
    <source>
        <dbReference type="SAM" id="MobiDB-lite"/>
    </source>
</evidence>
<organism evidence="2 3">
    <name type="scientific">Erwinia phage pEa_SNUABM_35</name>
    <dbReference type="NCBI Taxonomy" id="2869557"/>
    <lineage>
        <taxon>Viruses</taxon>
        <taxon>Duplodnaviria</taxon>
        <taxon>Heunggongvirae</taxon>
        <taxon>Uroviricota</taxon>
        <taxon>Caudoviricetes</taxon>
        <taxon>Alexandravirus</taxon>
        <taxon>Alexandravirus SNUABM35</taxon>
    </lineage>
</organism>
<feature type="region of interest" description="Disordered" evidence="1">
    <location>
        <begin position="1"/>
        <end position="52"/>
    </location>
</feature>
<proteinExistence type="predicted"/>
<keyword evidence="3" id="KW-1185">Reference proteome</keyword>
<sequence>MPTTSCPKTEDKFSRARAAKNSPERQAAAIKKTPRGPSSVRPKSTADREPKIRDEERVYNLVHAILSAWKADVGHAENTAASAGIIKVSRRNIEGALRDLKNTRFTKIPTLINDILTGSDICAEFGRWVYVEHDSPDWIFVRLPENSTPVIRADVSVGKTDETATSVTTSSEVLLEAFEASDDEIEILECNDQDIEDLESAGMRKRLIDAKIIKPEAASKLSRNDLMKLCAYYSA</sequence>
<gene>
    <name evidence="2" type="ORF">pEaSNUABM35_00316</name>
</gene>
<evidence type="ECO:0000313" key="3">
    <source>
        <dbReference type="Proteomes" id="UP000827806"/>
    </source>
</evidence>
<accession>A0AAE7XU77</accession>
<evidence type="ECO:0000313" key="2">
    <source>
        <dbReference type="EMBL" id="QZE60233.1"/>
    </source>
</evidence>
<protein>
    <submittedName>
        <fullName evidence="2">Uncharacterized protein</fullName>
    </submittedName>
</protein>
<dbReference type="Proteomes" id="UP000827806">
    <property type="component" value="Segment"/>
</dbReference>
<name>A0AAE7XU77_9CAUD</name>
<dbReference type="EMBL" id="MZ443788">
    <property type="protein sequence ID" value="QZE60233.1"/>
    <property type="molecule type" value="Genomic_DNA"/>
</dbReference>